<evidence type="ECO:0000256" key="8">
    <source>
        <dbReference type="ARBA" id="ARBA00022723"/>
    </source>
</evidence>
<feature type="domain" description="Peptidase M1 membrane alanine aminopeptidase" evidence="13">
    <location>
        <begin position="266"/>
        <end position="477"/>
    </location>
</feature>
<reference evidence="15" key="1">
    <citation type="submission" date="2020-02" db="EMBL/GenBank/DDBJ databases">
        <authorList>
            <person name="Meier V. D."/>
        </authorList>
    </citation>
    <scope>NUCLEOTIDE SEQUENCE</scope>
    <source>
        <strain evidence="15">AVDCRST_MAG89</strain>
    </source>
</reference>
<gene>
    <name evidence="15" type="ORF">AVDCRST_MAG89-1610</name>
</gene>
<dbReference type="GO" id="GO:0070006">
    <property type="term" value="F:metalloaminopeptidase activity"/>
    <property type="evidence" value="ECO:0007669"/>
    <property type="project" value="TreeGrafter"/>
</dbReference>
<dbReference type="GO" id="GO:0016285">
    <property type="term" value="F:alanyl aminopeptidase activity"/>
    <property type="evidence" value="ECO:0007669"/>
    <property type="project" value="UniProtKB-EC"/>
</dbReference>
<dbReference type="GO" id="GO:0006508">
    <property type="term" value="P:proteolysis"/>
    <property type="evidence" value="ECO:0007669"/>
    <property type="project" value="UniProtKB-KW"/>
</dbReference>
<dbReference type="AlphaFoldDB" id="A0A6J4L242"/>
<keyword evidence="8" id="KW-0479">Metal-binding</keyword>
<evidence type="ECO:0000256" key="7">
    <source>
        <dbReference type="ARBA" id="ARBA00022670"/>
    </source>
</evidence>
<dbReference type="InterPro" id="IPR042097">
    <property type="entry name" value="Aminopeptidase_N-like_N_sf"/>
</dbReference>
<keyword evidence="9 15" id="KW-0378">Hydrolase</keyword>
<accession>A0A6J4L242</accession>
<dbReference type="InterPro" id="IPR050344">
    <property type="entry name" value="Peptidase_M1_aminopeptidases"/>
</dbReference>
<keyword evidence="12" id="KW-0732">Signal</keyword>
<organism evidence="15">
    <name type="scientific">uncultured Gemmatimonadota bacterium</name>
    <dbReference type="NCBI Taxonomy" id="203437"/>
    <lineage>
        <taxon>Bacteria</taxon>
        <taxon>Pseudomonadati</taxon>
        <taxon>Gemmatimonadota</taxon>
        <taxon>environmental samples</taxon>
    </lineage>
</organism>
<evidence type="ECO:0000256" key="10">
    <source>
        <dbReference type="ARBA" id="ARBA00022833"/>
    </source>
</evidence>
<dbReference type="GO" id="GO:0043171">
    <property type="term" value="P:peptide catabolic process"/>
    <property type="evidence" value="ECO:0007669"/>
    <property type="project" value="TreeGrafter"/>
</dbReference>
<dbReference type="PRINTS" id="PR00756">
    <property type="entry name" value="ALADIPTASE"/>
</dbReference>
<dbReference type="SUPFAM" id="SSF63737">
    <property type="entry name" value="Leukotriene A4 hydrolase N-terminal domain"/>
    <property type="match status" value="1"/>
</dbReference>
<dbReference type="Gene3D" id="2.60.40.1730">
    <property type="entry name" value="tricorn interacting facor f3 domain"/>
    <property type="match status" value="1"/>
</dbReference>
<evidence type="ECO:0000313" key="15">
    <source>
        <dbReference type="EMBL" id="CAA9320235.1"/>
    </source>
</evidence>
<dbReference type="GO" id="GO:0005737">
    <property type="term" value="C:cytoplasm"/>
    <property type="evidence" value="ECO:0007669"/>
    <property type="project" value="TreeGrafter"/>
</dbReference>
<proteinExistence type="inferred from homology"/>
<evidence type="ECO:0000256" key="5">
    <source>
        <dbReference type="ARBA" id="ARBA00015611"/>
    </source>
</evidence>
<dbReference type="Gene3D" id="1.10.390.10">
    <property type="entry name" value="Neutral Protease Domain 2"/>
    <property type="match status" value="1"/>
</dbReference>
<feature type="non-terminal residue" evidence="15">
    <location>
        <position position="664"/>
    </location>
</feature>
<evidence type="ECO:0000256" key="6">
    <source>
        <dbReference type="ARBA" id="ARBA00022438"/>
    </source>
</evidence>
<feature type="chain" id="PRO_5026851951" description="Aminopeptidase N" evidence="12">
    <location>
        <begin position="26"/>
        <end position="664"/>
    </location>
</feature>
<keyword evidence="7" id="KW-0645">Protease</keyword>
<dbReference type="GO" id="GO:0042277">
    <property type="term" value="F:peptide binding"/>
    <property type="evidence" value="ECO:0007669"/>
    <property type="project" value="TreeGrafter"/>
</dbReference>
<keyword evidence="6 15" id="KW-0031">Aminopeptidase</keyword>
<evidence type="ECO:0000256" key="3">
    <source>
        <dbReference type="ARBA" id="ARBA00010136"/>
    </source>
</evidence>
<keyword evidence="11" id="KW-0482">Metalloprotease</keyword>
<dbReference type="EMBL" id="CADCTV010000345">
    <property type="protein sequence ID" value="CAA9320235.1"/>
    <property type="molecule type" value="Genomic_DNA"/>
</dbReference>
<dbReference type="InterPro" id="IPR045357">
    <property type="entry name" value="Aminopeptidase_N-like_N"/>
</dbReference>
<evidence type="ECO:0000256" key="11">
    <source>
        <dbReference type="ARBA" id="ARBA00023049"/>
    </source>
</evidence>
<dbReference type="EC" id="3.4.11.2" evidence="4"/>
<dbReference type="InterPro" id="IPR014782">
    <property type="entry name" value="Peptidase_M1_dom"/>
</dbReference>
<keyword evidence="10" id="KW-0862">Zinc</keyword>
<sequence length="664" mass="73489">MISRSAFLLLALAIASAATGLEAQAAAPPMDEMMRPGVSAELARHRAATLRDVRYRLELNVAQSDSAAPGMVTATFTRAPGAGDLVIDFRGPTLSSVTANGQSVSDHVWENGHLRIPARYLRRGENTISAGFTARIAASGASIIRFKDNTDGATYLYTLLVPADANQLFPCFDQPDLKARFTLTVTAPRSWRVLANGPVLRTHVQARTQAVRWSFGETQPISTYLAAFAAGPWKSWSSEQGGRPIGLYARASRAAEVEADSLIAVNRRAVDWLERYFGVPYPFGKFEMLLAPAFPFGGMEHVGAIFYNENQFIFREAPTLGQQIGRKSTIYHEVAHQWFGDLVTMRWFDDLWLKEGFSTYMAARMQDELDPASEAWKTFYLRNKPLAYGTDQTSGTTPVWQDLPNLDLAKSNYGPIVYNKAPSIIKQLNFLVGDSAFQAGLTRFLTRHAYGNATWRDLLDALEETSGTSLDAFGEQYILRAGMPVVQPRMEIVDGRIAGLTLHQRPARELAGDPGGWWPGRVLVRLAYHDREDMVIPVTFTGEVTRIAQAEGLPAPDYVWSNEGDYGYGLFLLDSASAAFVAQNIGREEDGLRRAMLWGALWDEVREGRMDPAAFARTAMRELPGERDEQIAGLNMGRAWTALSTYLPESRAAPLMGGWERLLL</sequence>
<name>A0A6J4L242_9BACT</name>
<protein>
    <recommendedName>
        <fullName evidence="5">Aminopeptidase N</fullName>
        <ecNumber evidence="4">3.4.11.2</ecNumber>
    </recommendedName>
</protein>
<evidence type="ECO:0000256" key="4">
    <source>
        <dbReference type="ARBA" id="ARBA00012564"/>
    </source>
</evidence>
<evidence type="ECO:0000256" key="2">
    <source>
        <dbReference type="ARBA" id="ARBA00001947"/>
    </source>
</evidence>
<comment type="similarity">
    <text evidence="3">Belongs to the peptidase M1 family.</text>
</comment>
<evidence type="ECO:0000256" key="1">
    <source>
        <dbReference type="ARBA" id="ARBA00000098"/>
    </source>
</evidence>
<comment type="catalytic activity">
    <reaction evidence="1">
        <text>Release of an N-terminal amino acid, Xaa-|-Yaa- from a peptide, amide or arylamide. Xaa is preferably Ala, but may be most amino acids including Pro (slow action). When a terminal hydrophobic residue is followed by a prolyl residue, the two may be released as an intact Xaa-Pro dipeptide.</text>
        <dbReference type="EC" id="3.4.11.2"/>
    </reaction>
</comment>
<dbReference type="GO" id="GO:0016020">
    <property type="term" value="C:membrane"/>
    <property type="evidence" value="ECO:0007669"/>
    <property type="project" value="TreeGrafter"/>
</dbReference>
<dbReference type="PANTHER" id="PTHR11533:SF174">
    <property type="entry name" value="PUROMYCIN-SENSITIVE AMINOPEPTIDASE-RELATED"/>
    <property type="match status" value="1"/>
</dbReference>
<dbReference type="GO" id="GO:0005615">
    <property type="term" value="C:extracellular space"/>
    <property type="evidence" value="ECO:0007669"/>
    <property type="project" value="TreeGrafter"/>
</dbReference>
<evidence type="ECO:0000256" key="12">
    <source>
        <dbReference type="SAM" id="SignalP"/>
    </source>
</evidence>
<dbReference type="Pfam" id="PF17900">
    <property type="entry name" value="Peptidase_M1_N"/>
    <property type="match status" value="1"/>
</dbReference>
<dbReference type="PANTHER" id="PTHR11533">
    <property type="entry name" value="PROTEASE M1 ZINC METALLOPROTEASE"/>
    <property type="match status" value="1"/>
</dbReference>
<dbReference type="CDD" id="cd09602">
    <property type="entry name" value="M1_APN"/>
    <property type="match status" value="1"/>
</dbReference>
<comment type="cofactor">
    <cofactor evidence="2">
        <name>Zn(2+)</name>
        <dbReference type="ChEBI" id="CHEBI:29105"/>
    </cofactor>
</comment>
<feature type="domain" description="Aminopeptidase N-like N-terminal" evidence="14">
    <location>
        <begin position="54"/>
        <end position="225"/>
    </location>
</feature>
<evidence type="ECO:0000259" key="14">
    <source>
        <dbReference type="Pfam" id="PF17900"/>
    </source>
</evidence>
<evidence type="ECO:0000259" key="13">
    <source>
        <dbReference type="Pfam" id="PF01433"/>
    </source>
</evidence>
<dbReference type="SUPFAM" id="SSF55486">
    <property type="entry name" value="Metalloproteases ('zincins'), catalytic domain"/>
    <property type="match status" value="1"/>
</dbReference>
<dbReference type="InterPro" id="IPR027268">
    <property type="entry name" value="Peptidase_M4/M1_CTD_sf"/>
</dbReference>
<feature type="signal peptide" evidence="12">
    <location>
        <begin position="1"/>
        <end position="25"/>
    </location>
</feature>
<evidence type="ECO:0000256" key="9">
    <source>
        <dbReference type="ARBA" id="ARBA00022801"/>
    </source>
</evidence>
<dbReference type="Pfam" id="PF01433">
    <property type="entry name" value="Peptidase_M1"/>
    <property type="match status" value="1"/>
</dbReference>
<dbReference type="InterPro" id="IPR001930">
    <property type="entry name" value="Peptidase_M1"/>
</dbReference>
<dbReference type="GO" id="GO:0008270">
    <property type="term" value="F:zinc ion binding"/>
    <property type="evidence" value="ECO:0007669"/>
    <property type="project" value="InterPro"/>
</dbReference>